<name>A0ABU7U3I4_9PROT</name>
<proteinExistence type="predicted"/>
<protein>
    <submittedName>
        <fullName evidence="1">Uncharacterized protein</fullName>
    </submittedName>
</protein>
<evidence type="ECO:0000313" key="2">
    <source>
        <dbReference type="Proteomes" id="UP001312908"/>
    </source>
</evidence>
<dbReference type="Proteomes" id="UP001312908">
    <property type="component" value="Unassembled WGS sequence"/>
</dbReference>
<keyword evidence="2" id="KW-1185">Reference proteome</keyword>
<dbReference type="EMBL" id="JAWJZY010000003">
    <property type="protein sequence ID" value="MEE8659035.1"/>
    <property type="molecule type" value="Genomic_DNA"/>
</dbReference>
<comment type="caution">
    <text evidence="1">The sequence shown here is derived from an EMBL/GenBank/DDBJ whole genome shotgun (WGS) entry which is preliminary data.</text>
</comment>
<gene>
    <name evidence="1" type="ORF">DOFOFD_08425</name>
</gene>
<sequence>MLRTEVFNSICAFGLITRLRSGNLFARRCKVCCRPIAIGGAGRWVNKIEAELRPILPAHNNKNCNDSYFNGKHVLSQIRVNGTILFENTLVNHFLICALIALKLFLMSICDHDLLEL</sequence>
<evidence type="ECO:0000313" key="1">
    <source>
        <dbReference type="EMBL" id="MEE8659035.1"/>
    </source>
</evidence>
<reference evidence="1 2" key="1">
    <citation type="submission" date="2023-10" db="EMBL/GenBank/DDBJ databases">
        <title>Sorlinia euscelidii gen. nov., sp. nov., an acetic acid bacteria isolated from the gut of Euscelidius variegatus emitter.</title>
        <authorList>
            <person name="Michoud G."/>
            <person name="Marasco R."/>
            <person name="Seferji K."/>
            <person name="Gonella E."/>
            <person name="Garuglieri E."/>
            <person name="Alma A."/>
            <person name="Mapelli F."/>
            <person name="Borin S."/>
            <person name="Daffonchio D."/>
            <person name="Crotti E."/>
        </authorList>
    </citation>
    <scope>NUCLEOTIDE SEQUENCE [LARGE SCALE GENOMIC DNA]</scope>
    <source>
        <strain evidence="1 2">EV16P</strain>
    </source>
</reference>
<accession>A0ABU7U3I4</accession>
<organism evidence="1 2">
    <name type="scientific">Sorlinia euscelidii</name>
    <dbReference type="NCBI Taxonomy" id="3081148"/>
    <lineage>
        <taxon>Bacteria</taxon>
        <taxon>Pseudomonadati</taxon>
        <taxon>Pseudomonadota</taxon>
        <taxon>Alphaproteobacteria</taxon>
        <taxon>Acetobacterales</taxon>
        <taxon>Acetobacteraceae</taxon>
        <taxon>Sorlinia</taxon>
    </lineage>
</organism>